<keyword evidence="2" id="KW-1185">Reference proteome</keyword>
<name>A0ABQ9IFG4_9NEOP</name>
<dbReference type="Proteomes" id="UP001159363">
    <property type="component" value="Chromosome 1"/>
</dbReference>
<evidence type="ECO:0000313" key="2">
    <source>
        <dbReference type="Proteomes" id="UP001159363"/>
    </source>
</evidence>
<accession>A0ABQ9IFG4</accession>
<organism evidence="1 2">
    <name type="scientific">Dryococelus australis</name>
    <dbReference type="NCBI Taxonomy" id="614101"/>
    <lineage>
        <taxon>Eukaryota</taxon>
        <taxon>Metazoa</taxon>
        <taxon>Ecdysozoa</taxon>
        <taxon>Arthropoda</taxon>
        <taxon>Hexapoda</taxon>
        <taxon>Insecta</taxon>
        <taxon>Pterygota</taxon>
        <taxon>Neoptera</taxon>
        <taxon>Polyneoptera</taxon>
        <taxon>Phasmatodea</taxon>
        <taxon>Verophasmatodea</taxon>
        <taxon>Anareolatae</taxon>
        <taxon>Phasmatidae</taxon>
        <taxon>Eurycanthinae</taxon>
        <taxon>Dryococelus</taxon>
    </lineage>
</organism>
<proteinExistence type="predicted"/>
<comment type="caution">
    <text evidence="1">The sequence shown here is derived from an EMBL/GenBank/DDBJ whole genome shotgun (WGS) entry which is preliminary data.</text>
</comment>
<evidence type="ECO:0000313" key="1">
    <source>
        <dbReference type="EMBL" id="KAJ8894999.1"/>
    </source>
</evidence>
<dbReference type="EMBL" id="JARBHB010000001">
    <property type="protein sequence ID" value="KAJ8894999.1"/>
    <property type="molecule type" value="Genomic_DNA"/>
</dbReference>
<gene>
    <name evidence="1" type="ORF">PR048_000308</name>
</gene>
<protein>
    <submittedName>
        <fullName evidence="1">Uncharacterized protein</fullName>
    </submittedName>
</protein>
<sequence>MCLQKIKRELVLTGLNRFKEGAMENFNPDLPIDEQAELLPYDKKWEFPRDRLKMGRFQHFGNVNSDCLQVVMEF</sequence>
<reference evidence="1 2" key="1">
    <citation type="submission" date="2023-02" db="EMBL/GenBank/DDBJ databases">
        <title>LHISI_Scaffold_Assembly.</title>
        <authorList>
            <person name="Stuart O.P."/>
            <person name="Cleave R."/>
            <person name="Magrath M.J.L."/>
            <person name="Mikheyev A.S."/>
        </authorList>
    </citation>
    <scope>NUCLEOTIDE SEQUENCE [LARGE SCALE GENOMIC DNA]</scope>
    <source>
        <strain evidence="1">Daus_M_001</strain>
        <tissue evidence="1">Leg muscle</tissue>
    </source>
</reference>